<accession>A0A645ENE1</accession>
<dbReference type="AlphaFoldDB" id="A0A645ENE1"/>
<organism evidence="1">
    <name type="scientific">bioreactor metagenome</name>
    <dbReference type="NCBI Taxonomy" id="1076179"/>
    <lineage>
        <taxon>unclassified sequences</taxon>
        <taxon>metagenomes</taxon>
        <taxon>ecological metagenomes</taxon>
    </lineage>
</organism>
<comment type="caution">
    <text evidence="1">The sequence shown here is derived from an EMBL/GenBank/DDBJ whole genome shotgun (WGS) entry which is preliminary data.</text>
</comment>
<proteinExistence type="predicted"/>
<evidence type="ECO:0000313" key="1">
    <source>
        <dbReference type="EMBL" id="MPN02649.1"/>
    </source>
</evidence>
<name>A0A645ENE1_9ZZZZ</name>
<reference evidence="1" key="1">
    <citation type="submission" date="2019-08" db="EMBL/GenBank/DDBJ databases">
        <authorList>
            <person name="Kucharzyk K."/>
            <person name="Murdoch R.W."/>
            <person name="Higgins S."/>
            <person name="Loffler F."/>
        </authorList>
    </citation>
    <scope>NUCLEOTIDE SEQUENCE</scope>
</reference>
<dbReference type="EMBL" id="VSSQ01048602">
    <property type="protein sequence ID" value="MPN02649.1"/>
    <property type="molecule type" value="Genomic_DNA"/>
</dbReference>
<gene>
    <name evidence="1" type="ORF">SDC9_149865</name>
</gene>
<protein>
    <submittedName>
        <fullName evidence="1">Uncharacterized protein</fullName>
    </submittedName>
</protein>
<sequence>MPNEATPLNIVQGAFTLTDAAASKDGVLLGAIGECFWQNKGVNTYYDMYLDGYQTLGTRLSEVYEPHTEEGKNYTGDYPSTLTSLTLLPWYADEANLPEIVLVAVLGEGGIDSGQTGDGIDITIEKERIQIAFYINPRTGEITLPKDDAEREAWCEKTRQLAADGRNERTYCPLEGSQTVGGVTLTLERLGFDPTQHYLFIRYTIDGLYCPPESHYSVQHIYMDGVELEGWDKGGQYTAEAATLWVESYGTFTTFDDWESNTSGHSMPTVPQYLPDTFEIRIVWDVYDRDKEYNRVFIGAFDITTTVHKADIVPGKLWDY</sequence>